<dbReference type="GeneID" id="7836196"/>
<dbReference type="EMDB" id="EMD-40436"/>
<dbReference type="EMDB" id="EMD-29685"/>
<reference evidence="7" key="3">
    <citation type="journal article" date="2024" name="Elife">
        <title>Effect of alpha-tubulin acetylation on the doublet microtubule structure.</title>
        <authorList>
            <person name="Yang S.K."/>
            <person name="Kubo S."/>
            <person name="Black C.S."/>
            <person name="Peri K."/>
            <person name="Dai D."/>
            <person name="Legal T."/>
            <person name="Valente-Paterno M."/>
            <person name="Gaertig J."/>
            <person name="Bui K.H."/>
        </authorList>
    </citation>
    <scope>STRUCTURE BY ELECTRON MICROSCOPY (4.10 ANGSTROMS)</scope>
</reference>
<dbReference type="PDB" id="8G2Z">
    <property type="method" value="EM"/>
    <property type="resolution" value="4.10 A"/>
    <property type="chains" value="0T/1T/2T/3T=1-298"/>
</dbReference>
<dbReference type="KEGG" id="tet:TTHERM_00348390"/>
<evidence type="ECO:0000259" key="1">
    <source>
        <dbReference type="Pfam" id="PF14908"/>
    </source>
</evidence>
<name>I7M9T0_TETTS</name>
<gene>
    <name evidence="3" type="ORF">TTHERM_00348390</name>
</gene>
<feature type="domain" description="CCDC81 HU" evidence="1">
    <location>
        <begin position="18"/>
        <end position="123"/>
    </location>
</feature>
<protein>
    <submittedName>
        <fullName evidence="3">Uncharacterized protein</fullName>
    </submittedName>
</protein>
<dbReference type="AlphaFoldDB" id="I7M9T0"/>
<evidence type="ECO:0007829" key="6">
    <source>
        <dbReference type="PDB" id="8G3D"/>
    </source>
</evidence>
<sequence length="298" mass="34381">MNLDSIFEWILKQPINYPGKHQDSQPRTNPAYKPLEAKAQFHIIFKATGEYIREKMLDGKGVNMRDFGAFTFEIFSDTVKPAQHSNFDIAKDLDEQRADRKHVHRIRPCFVPDKKFRYSLARYAGKEEISAPKSQHSIYQKGFGMMFCNAGPIAASCYLGKDVVSSAHNAFIQAVSDLTTLGHGLNIDFGFVKVYVQDRDLRYSYNQNFANTLNNKNFEYRLRKSDTPTSEHWNTTYESKWAKSSLNSLLKRPNSNQVRNYYEKTLALKIMSLDLSTAEQTNYSRIKPKPQQLPPLKK</sequence>
<dbReference type="InParanoid" id="I7M9T0"/>
<dbReference type="Pfam" id="PF14908">
    <property type="entry name" value="HU-CCDC81_euk_1"/>
    <property type="match status" value="1"/>
</dbReference>
<dbReference type="OrthoDB" id="414368at2759"/>
<proteinExistence type="evidence at protein level"/>
<evidence type="ECO:0000313" key="4">
    <source>
        <dbReference type="Proteomes" id="UP000009168"/>
    </source>
</evidence>
<dbReference type="InterPro" id="IPR040673">
    <property type="entry name" value="CCDC81_HU_dom_2"/>
</dbReference>
<reference evidence="5 6" key="2">
    <citation type="journal article" date="2023" name="Nat. Commun.">
        <title>Native doublet microtubules from Tetrahymena thermophila reveal the importance of outer junction proteins.</title>
        <authorList>
            <person name="Kubo S."/>
            <person name="Black C.S."/>
            <person name="Joachimiak E."/>
            <person name="Yang S.K."/>
            <person name="Legal T."/>
            <person name="Peri K."/>
            <person name="Khalifa A.A.Z."/>
            <person name="Ghanaeian A."/>
            <person name="McCafferty C.L."/>
            <person name="Valente-Paterno M."/>
            <person name="De Bellis C."/>
            <person name="Huynh P.M."/>
            <person name="Fan Z."/>
            <person name="Marcotte E.M."/>
            <person name="Wloga D."/>
            <person name="Bui K.H."/>
        </authorList>
    </citation>
    <scope>STRUCTURE BY ELECTRON MICROSCOPY (3.70 ANGSTROMS)</scope>
</reference>
<organism evidence="3 4">
    <name type="scientific">Tetrahymena thermophila (strain SB210)</name>
    <dbReference type="NCBI Taxonomy" id="312017"/>
    <lineage>
        <taxon>Eukaryota</taxon>
        <taxon>Sar</taxon>
        <taxon>Alveolata</taxon>
        <taxon>Ciliophora</taxon>
        <taxon>Intramacronucleata</taxon>
        <taxon>Oligohymenophorea</taxon>
        <taxon>Hymenostomatida</taxon>
        <taxon>Tetrahymenina</taxon>
        <taxon>Tetrahymenidae</taxon>
        <taxon>Tetrahymena</taxon>
    </lineage>
</organism>
<keyword evidence="4" id="KW-1185">Reference proteome</keyword>
<evidence type="ECO:0007829" key="7">
    <source>
        <dbReference type="PDB" id="8SF7"/>
    </source>
</evidence>
<evidence type="ECO:0000313" key="3">
    <source>
        <dbReference type="EMBL" id="EAS02749.2"/>
    </source>
</evidence>
<evidence type="ECO:0000259" key="2">
    <source>
        <dbReference type="Pfam" id="PF18289"/>
    </source>
</evidence>
<reference evidence="4" key="1">
    <citation type="journal article" date="2006" name="PLoS Biol.">
        <title>Macronuclear genome sequence of the ciliate Tetrahymena thermophila, a model eukaryote.</title>
        <authorList>
            <person name="Eisen J.A."/>
            <person name="Coyne R.S."/>
            <person name="Wu M."/>
            <person name="Wu D."/>
            <person name="Thiagarajan M."/>
            <person name="Wortman J.R."/>
            <person name="Badger J.H."/>
            <person name="Ren Q."/>
            <person name="Amedeo P."/>
            <person name="Jones K.M."/>
            <person name="Tallon L.J."/>
            <person name="Delcher A.L."/>
            <person name="Salzberg S.L."/>
            <person name="Silva J.C."/>
            <person name="Haas B.J."/>
            <person name="Majoros W.H."/>
            <person name="Farzad M."/>
            <person name="Carlton J.M."/>
            <person name="Smith R.K. Jr."/>
            <person name="Garg J."/>
            <person name="Pearlman R.E."/>
            <person name="Karrer K.M."/>
            <person name="Sun L."/>
            <person name="Manning G."/>
            <person name="Elde N.C."/>
            <person name="Turkewitz A.P."/>
            <person name="Asai D.J."/>
            <person name="Wilkes D.E."/>
            <person name="Wang Y."/>
            <person name="Cai H."/>
            <person name="Collins K."/>
            <person name="Stewart B.A."/>
            <person name="Lee S.R."/>
            <person name="Wilamowska K."/>
            <person name="Weinberg Z."/>
            <person name="Ruzzo W.L."/>
            <person name="Wloga D."/>
            <person name="Gaertig J."/>
            <person name="Frankel J."/>
            <person name="Tsao C.-C."/>
            <person name="Gorovsky M.A."/>
            <person name="Keeling P.J."/>
            <person name="Waller R.F."/>
            <person name="Patron N.J."/>
            <person name="Cherry J.M."/>
            <person name="Stover N.A."/>
            <person name="Krieger C.J."/>
            <person name="del Toro C."/>
            <person name="Ryder H.F."/>
            <person name="Williamson S.C."/>
            <person name="Barbeau R.A."/>
            <person name="Hamilton E.P."/>
            <person name="Orias E."/>
        </authorList>
    </citation>
    <scope>NUCLEOTIDE SEQUENCE [LARGE SCALE GENOMIC DNA]</scope>
    <source>
        <strain evidence="4">SB210</strain>
    </source>
</reference>
<dbReference type="Pfam" id="PF18289">
    <property type="entry name" value="HU-CCDC81_euk_2"/>
    <property type="match status" value="1"/>
</dbReference>
<keyword evidence="5 6" id="KW-0002">3D-structure</keyword>
<dbReference type="InterPro" id="IPR028034">
    <property type="entry name" value="HU-CCDC81"/>
</dbReference>
<feature type="domain" description="CCDC81 HU" evidence="2">
    <location>
        <begin position="146"/>
        <end position="216"/>
    </location>
</feature>
<evidence type="ECO:0007829" key="5">
    <source>
        <dbReference type="PDB" id="8G2Z"/>
    </source>
</evidence>
<dbReference type="PDB" id="8SF7">
    <property type="method" value="EM"/>
    <property type="resolution" value="4.10 A"/>
    <property type="chains" value="0T/1T/2T/3T=1-298"/>
</dbReference>
<dbReference type="RefSeq" id="XP_001022994.2">
    <property type="nucleotide sequence ID" value="XM_001022994.2"/>
</dbReference>
<dbReference type="EMBL" id="GG662523">
    <property type="protein sequence ID" value="EAS02749.2"/>
    <property type="molecule type" value="Genomic_DNA"/>
</dbReference>
<dbReference type="Proteomes" id="UP000009168">
    <property type="component" value="Unassembled WGS sequence"/>
</dbReference>
<dbReference type="PDB" id="8G3D">
    <property type="method" value="EM"/>
    <property type="resolution" value="3.70 A"/>
    <property type="chains" value="0T/1T/2T/3T=1-298"/>
</dbReference>
<dbReference type="EMDB" id="EMD-29692"/>
<accession>I7M9T0</accession>